<feature type="chain" id="PRO_5007887694" description="TonB-dependent receptor plug domain-containing protein" evidence="1">
    <location>
        <begin position="21"/>
        <end position="585"/>
    </location>
</feature>
<name>A0A167HM15_9FLAO</name>
<comment type="caution">
    <text evidence="2">The sequence shown here is derived from an EMBL/GenBank/DDBJ whole genome shotgun (WGS) entry which is preliminary data.</text>
</comment>
<organism evidence="2 3">
    <name type="scientific">Cochleicola gelatinilyticus</name>
    <dbReference type="NCBI Taxonomy" id="1763537"/>
    <lineage>
        <taxon>Bacteria</taxon>
        <taxon>Pseudomonadati</taxon>
        <taxon>Bacteroidota</taxon>
        <taxon>Flavobacteriia</taxon>
        <taxon>Flavobacteriales</taxon>
        <taxon>Flavobacteriaceae</taxon>
        <taxon>Cochleicola</taxon>
    </lineage>
</organism>
<evidence type="ECO:0000256" key="1">
    <source>
        <dbReference type="SAM" id="SignalP"/>
    </source>
</evidence>
<proteinExistence type="predicted"/>
<dbReference type="OrthoDB" id="679547at2"/>
<evidence type="ECO:0000313" key="3">
    <source>
        <dbReference type="Proteomes" id="UP000077013"/>
    </source>
</evidence>
<evidence type="ECO:0000313" key="2">
    <source>
        <dbReference type="EMBL" id="OAB78757.1"/>
    </source>
</evidence>
<dbReference type="STRING" id="1763537.ULVI_09245"/>
<reference evidence="2 3" key="1">
    <citation type="submission" date="2016-02" db="EMBL/GenBank/DDBJ databases">
        <title>Ulvibacter sp. LPB0005, isolated from Thais luteostoma.</title>
        <authorList>
            <person name="Shin S.-K."/>
            <person name="Yi H."/>
        </authorList>
    </citation>
    <scope>NUCLEOTIDE SEQUENCE [LARGE SCALE GENOMIC DNA]</scope>
    <source>
        <strain evidence="2 3">LPB0005</strain>
    </source>
</reference>
<dbReference type="Proteomes" id="UP000077013">
    <property type="component" value="Unassembled WGS sequence"/>
</dbReference>
<dbReference type="Gene3D" id="2.170.130.10">
    <property type="entry name" value="TonB-dependent receptor, plug domain"/>
    <property type="match status" value="1"/>
</dbReference>
<evidence type="ECO:0008006" key="4">
    <source>
        <dbReference type="Google" id="ProtNLM"/>
    </source>
</evidence>
<accession>A0A167HM15</accession>
<dbReference type="EMBL" id="LRXL01000037">
    <property type="protein sequence ID" value="OAB78757.1"/>
    <property type="molecule type" value="Genomic_DNA"/>
</dbReference>
<keyword evidence="3" id="KW-1185">Reference proteome</keyword>
<keyword evidence="1" id="KW-0732">Signal</keyword>
<dbReference type="AlphaFoldDB" id="A0A167HM15"/>
<dbReference type="InterPro" id="IPR037066">
    <property type="entry name" value="Plug_dom_sf"/>
</dbReference>
<dbReference type="RefSeq" id="WP_068592066.1">
    <property type="nucleotide sequence ID" value="NZ_LRXL01000037.1"/>
</dbReference>
<protein>
    <recommendedName>
        <fullName evidence="4">TonB-dependent receptor plug domain-containing protein</fullName>
    </recommendedName>
</protein>
<dbReference type="Gene3D" id="2.60.40.1930">
    <property type="match status" value="1"/>
</dbReference>
<feature type="signal peptide" evidence="1">
    <location>
        <begin position="1"/>
        <end position="20"/>
    </location>
</feature>
<sequence length="585" mass="66959">MIRQLILIFFILVVCISSHAQSFPASELPSTNNVSFPSEEVFVHFNSTLLFAGEYLYYKVYVLKGKQRELSDFSKIGYVSLVDENFTTVFTHKLQLKKGIAQGDFFIPTELPSGNYKLVAYTNWMRNYDTDLFFQNTVTVINPYLGNQNALRATGLSETQINKPDIPIHTSRYLAIKNLQPVYKKREKVSFTLQSLKNIMGMSTYSVSVRKIDAIGHNPQTTFETFERISAIKNPLKNRSAAQSIYLPELRGELLTGRLISNNTGQSVAGKKISFSTPGNNYIAKVVTTNSKGDFIIQIEGPYTSSKGLIQLLEDDKEGYEIQINKPTSPKFTSLKFEKFALTPAMKDEIITRSVYNQIENAYFTVKPDTIRSLEQQTRFYEGREVINFTLDDYTRFRTMQETMIEIVDFAGIRTDSKGQDHFFVRPFEQSANSTLPPLVIVDGLVVPDHSLLSNYDPLKIEKISVIRDKYYYGSQVFQGIIEVTTIEGNFQLTDYKPYEKWVELDAPQPVKNYFKQHYSENDSSLDRIPDFRDQLLWMPNISITSEEKEITFYTSDNKGTYQITIEGISDSGFPVSIYETFIVE</sequence>
<gene>
    <name evidence="2" type="ORF">ULVI_09245</name>
</gene>